<organism evidence="2 3">
    <name type="scientific">Plenodomus tracheiphilus IPT5</name>
    <dbReference type="NCBI Taxonomy" id="1408161"/>
    <lineage>
        <taxon>Eukaryota</taxon>
        <taxon>Fungi</taxon>
        <taxon>Dikarya</taxon>
        <taxon>Ascomycota</taxon>
        <taxon>Pezizomycotina</taxon>
        <taxon>Dothideomycetes</taxon>
        <taxon>Pleosporomycetidae</taxon>
        <taxon>Pleosporales</taxon>
        <taxon>Pleosporineae</taxon>
        <taxon>Leptosphaeriaceae</taxon>
        <taxon>Plenodomus</taxon>
    </lineage>
</organism>
<name>A0A6A7BA19_9PLEO</name>
<dbReference type="EMBL" id="MU006299">
    <property type="protein sequence ID" value="KAF2852220.1"/>
    <property type="molecule type" value="Genomic_DNA"/>
</dbReference>
<feature type="compositionally biased region" description="Low complexity" evidence="1">
    <location>
        <begin position="60"/>
        <end position="74"/>
    </location>
</feature>
<sequence>MNCDSDDKEQPSSCSSCFERLCIEISQICEFLPQSAERCTKLSPHLIKEPHLPEPQPFKISSSSFPSIPSSSSSEPHTPKKKHRSQTFRLPHPSPSRTADRQSPGKIHKKPPFQQFQKLDCCVFAHPVDDCDVVCGPIGPYDLHRVRAD</sequence>
<evidence type="ECO:0000313" key="3">
    <source>
        <dbReference type="Proteomes" id="UP000799423"/>
    </source>
</evidence>
<accession>A0A6A7BA19</accession>
<dbReference type="Proteomes" id="UP000799423">
    <property type="component" value="Unassembled WGS sequence"/>
</dbReference>
<reference evidence="2" key="1">
    <citation type="submission" date="2020-01" db="EMBL/GenBank/DDBJ databases">
        <authorList>
            <consortium name="DOE Joint Genome Institute"/>
            <person name="Haridas S."/>
            <person name="Albert R."/>
            <person name="Binder M."/>
            <person name="Bloem J."/>
            <person name="Labutti K."/>
            <person name="Salamov A."/>
            <person name="Andreopoulos B."/>
            <person name="Baker S.E."/>
            <person name="Barry K."/>
            <person name="Bills G."/>
            <person name="Bluhm B.H."/>
            <person name="Cannon C."/>
            <person name="Castanera R."/>
            <person name="Culley D.E."/>
            <person name="Daum C."/>
            <person name="Ezra D."/>
            <person name="Gonzalez J.B."/>
            <person name="Henrissat B."/>
            <person name="Kuo A."/>
            <person name="Liang C."/>
            <person name="Lipzen A."/>
            <person name="Lutzoni F."/>
            <person name="Magnuson J."/>
            <person name="Mondo S."/>
            <person name="Nolan M."/>
            <person name="Ohm R."/>
            <person name="Pangilinan J."/>
            <person name="Park H.-J."/>
            <person name="Ramirez L."/>
            <person name="Alfaro M."/>
            <person name="Sun H."/>
            <person name="Tritt A."/>
            <person name="Yoshinaga Y."/>
            <person name="Zwiers L.-H."/>
            <person name="Turgeon B.G."/>
            <person name="Goodwin S.B."/>
            <person name="Spatafora J.W."/>
            <person name="Crous P.W."/>
            <person name="Grigoriev I.V."/>
        </authorList>
    </citation>
    <scope>NUCLEOTIDE SEQUENCE</scope>
    <source>
        <strain evidence="2">IPT5</strain>
    </source>
</reference>
<evidence type="ECO:0000256" key="1">
    <source>
        <dbReference type="SAM" id="MobiDB-lite"/>
    </source>
</evidence>
<gene>
    <name evidence="2" type="ORF">T440DRAFT_37737</name>
</gene>
<keyword evidence="3" id="KW-1185">Reference proteome</keyword>
<proteinExistence type="predicted"/>
<dbReference type="AlphaFoldDB" id="A0A6A7BA19"/>
<evidence type="ECO:0000313" key="2">
    <source>
        <dbReference type="EMBL" id="KAF2852220.1"/>
    </source>
</evidence>
<protein>
    <submittedName>
        <fullName evidence="2">Uncharacterized protein</fullName>
    </submittedName>
</protein>
<feature type="region of interest" description="Disordered" evidence="1">
    <location>
        <begin position="50"/>
        <end position="111"/>
    </location>
</feature>